<dbReference type="InterPro" id="IPR013196">
    <property type="entry name" value="HTH_11"/>
</dbReference>
<dbReference type="GO" id="GO:0006355">
    <property type="term" value="P:regulation of DNA-templated transcription"/>
    <property type="evidence" value="ECO:0007669"/>
    <property type="project" value="UniProtKB-UniRule"/>
</dbReference>
<dbReference type="NCBIfam" id="TIGR00122">
    <property type="entry name" value="birA_repr_reg"/>
    <property type="match status" value="1"/>
</dbReference>
<keyword evidence="3 10" id="KW-0547">Nucleotide-binding</keyword>
<dbReference type="HAMAP" id="MF_00978">
    <property type="entry name" value="Bifunct_BirA"/>
    <property type="match status" value="1"/>
</dbReference>
<dbReference type="Proteomes" id="UP000787472">
    <property type="component" value="Unassembled WGS sequence"/>
</dbReference>
<dbReference type="Gene3D" id="3.30.930.10">
    <property type="entry name" value="Bira Bifunctional Protein, Domain 2"/>
    <property type="match status" value="1"/>
</dbReference>
<keyword evidence="7 10" id="KW-0804">Transcription</keyword>
<dbReference type="InterPro" id="IPR008988">
    <property type="entry name" value="Transcriptional_repressor_C"/>
</dbReference>
<keyword evidence="13" id="KW-1185">Reference proteome</keyword>
<keyword evidence="6 10" id="KW-0238">DNA-binding</keyword>
<dbReference type="InterPro" id="IPR036390">
    <property type="entry name" value="WH_DNA-bd_sf"/>
</dbReference>
<comment type="catalytic activity">
    <reaction evidence="9 10">
        <text>biotin + L-lysyl-[protein] + ATP = N(6)-biotinyl-L-lysyl-[protein] + AMP + diphosphate + H(+)</text>
        <dbReference type="Rhea" id="RHEA:11756"/>
        <dbReference type="Rhea" id="RHEA-COMP:9752"/>
        <dbReference type="Rhea" id="RHEA-COMP:10505"/>
        <dbReference type="ChEBI" id="CHEBI:15378"/>
        <dbReference type="ChEBI" id="CHEBI:29969"/>
        <dbReference type="ChEBI" id="CHEBI:30616"/>
        <dbReference type="ChEBI" id="CHEBI:33019"/>
        <dbReference type="ChEBI" id="CHEBI:57586"/>
        <dbReference type="ChEBI" id="CHEBI:83144"/>
        <dbReference type="ChEBI" id="CHEBI:456215"/>
        <dbReference type="EC" id="6.3.4.15"/>
    </reaction>
</comment>
<dbReference type="InterPro" id="IPR030855">
    <property type="entry name" value="Bifunct_BirA"/>
</dbReference>
<dbReference type="InterPro" id="IPR004143">
    <property type="entry name" value="BPL_LPL_catalytic"/>
</dbReference>
<comment type="caution">
    <text evidence="12">The sequence shown here is derived from an EMBL/GenBank/DDBJ whole genome shotgun (WGS) entry which is preliminary data.</text>
</comment>
<dbReference type="AlphaFoldDB" id="A0A9E5MKB8"/>
<evidence type="ECO:0000259" key="11">
    <source>
        <dbReference type="PROSITE" id="PS51733"/>
    </source>
</evidence>
<accession>A0A9E5MKB8</accession>
<dbReference type="GO" id="GO:0003677">
    <property type="term" value="F:DNA binding"/>
    <property type="evidence" value="ECO:0007669"/>
    <property type="project" value="UniProtKB-UniRule"/>
</dbReference>
<dbReference type="PANTHER" id="PTHR12835:SF5">
    <property type="entry name" value="BIOTIN--PROTEIN LIGASE"/>
    <property type="match status" value="1"/>
</dbReference>
<reference evidence="12" key="1">
    <citation type="submission" date="2020-03" db="EMBL/GenBank/DDBJ databases">
        <authorList>
            <person name="Guo F."/>
        </authorList>
    </citation>
    <scope>NUCLEOTIDE SEQUENCE</scope>
    <source>
        <strain evidence="12">JCM 30134</strain>
    </source>
</reference>
<keyword evidence="1 10" id="KW-0678">Repressor</keyword>
<proteinExistence type="inferred from homology"/>
<feature type="binding site" evidence="10">
    <location>
        <position position="186"/>
    </location>
    <ligand>
        <name>biotin</name>
        <dbReference type="ChEBI" id="CHEBI:57586"/>
    </ligand>
</feature>
<evidence type="ECO:0000256" key="6">
    <source>
        <dbReference type="ARBA" id="ARBA00023125"/>
    </source>
</evidence>
<gene>
    <name evidence="10 12" type="primary">birA</name>
    <name evidence="12" type="ORF">G8770_12135</name>
</gene>
<dbReference type="SUPFAM" id="SSF46785">
    <property type="entry name" value="Winged helix' DNA-binding domain"/>
    <property type="match status" value="1"/>
</dbReference>
<dbReference type="PROSITE" id="PS51733">
    <property type="entry name" value="BPL_LPL_CATALYTIC"/>
    <property type="match status" value="1"/>
</dbReference>
<dbReference type="CDD" id="cd16442">
    <property type="entry name" value="BPL"/>
    <property type="match status" value="1"/>
</dbReference>
<organism evidence="12 13">
    <name type="scientific">Pseudomaricurvus hydrocarbonicus</name>
    <dbReference type="NCBI Taxonomy" id="1470433"/>
    <lineage>
        <taxon>Bacteria</taxon>
        <taxon>Pseudomonadati</taxon>
        <taxon>Pseudomonadota</taxon>
        <taxon>Gammaproteobacteria</taxon>
        <taxon>Cellvibrionales</taxon>
        <taxon>Cellvibrionaceae</taxon>
        <taxon>Pseudomaricurvus</taxon>
    </lineage>
</organism>
<feature type="DNA-binding region" description="H-T-H motif" evidence="10">
    <location>
        <begin position="18"/>
        <end position="37"/>
    </location>
</feature>
<dbReference type="RefSeq" id="WP_167186841.1">
    <property type="nucleotide sequence ID" value="NZ_JAAONZ010000008.1"/>
</dbReference>
<comment type="function">
    <text evidence="10">Acts both as a biotin--[acetyl-CoA-carboxylase] ligase and a biotin-operon repressor. In the presence of ATP, BirA activates biotin to form the BirA-biotinyl-5'-adenylate (BirA-bio-5'-AMP or holoBirA) complex. HoloBirA can either transfer the biotinyl moiety to the biotin carboxyl carrier protein (BCCP) subunit of acetyl-CoA carboxylase, or bind to the biotin operator site and inhibit transcription of the operon.</text>
</comment>
<dbReference type="InterPro" id="IPR011991">
    <property type="entry name" value="ArsR-like_HTH"/>
</dbReference>
<dbReference type="Gene3D" id="2.30.30.100">
    <property type="match status" value="1"/>
</dbReference>
<dbReference type="NCBIfam" id="NF008847">
    <property type="entry name" value="PRK11886.1-2"/>
    <property type="match status" value="1"/>
</dbReference>
<dbReference type="Gene3D" id="1.10.10.10">
    <property type="entry name" value="Winged helix-like DNA-binding domain superfamily/Winged helix DNA-binding domain"/>
    <property type="match status" value="1"/>
</dbReference>
<evidence type="ECO:0000256" key="1">
    <source>
        <dbReference type="ARBA" id="ARBA00022491"/>
    </source>
</evidence>
<sequence>MNLQAILTLMADGEFHSGKVLGELLGVSRTAVWKHLQKLEAYGIPLESVKGKGYRLPGGIELLDPERIESGLAGAAKSFLSELDVRQSVDSTNVQAMARAGVGGGHGYVCLAEHQTAGRGRRGRTWVSPFGQSLYCSVVAEFDGGAAALEGLSLAVGVALVRALRRLGAEGVGLKWPNDVLWQGRKLAGVLLEMTGDPAGVCQVVVGLGLNVRMAAQSAEGIDQPWADMSQILPQLSRNELATAVLDELLPLLAGYHVAGFTACRDEWEAVHVFAGREVTLMIGNEVVSGVALGVTNSGALRLAIGDTVEEFNGGEVSLRAAD</sequence>
<dbReference type="InterPro" id="IPR003142">
    <property type="entry name" value="BPL_C"/>
</dbReference>
<dbReference type="SUPFAM" id="SSF55681">
    <property type="entry name" value="Class II aaRS and biotin synthetases"/>
    <property type="match status" value="1"/>
</dbReference>
<evidence type="ECO:0000256" key="9">
    <source>
        <dbReference type="ARBA" id="ARBA00047846"/>
    </source>
</evidence>
<keyword evidence="8 10" id="KW-0092">Biotin</keyword>
<name>A0A9E5MKB8_9GAMM</name>
<dbReference type="Pfam" id="PF02237">
    <property type="entry name" value="BPL_C"/>
    <property type="match status" value="1"/>
</dbReference>
<evidence type="ECO:0000256" key="10">
    <source>
        <dbReference type="HAMAP-Rule" id="MF_00978"/>
    </source>
</evidence>
<evidence type="ECO:0000256" key="3">
    <source>
        <dbReference type="ARBA" id="ARBA00022741"/>
    </source>
</evidence>
<comment type="similarity">
    <text evidence="10">Belongs to the biotin--protein ligase family.</text>
</comment>
<feature type="binding site" evidence="10">
    <location>
        <begin position="91"/>
        <end position="93"/>
    </location>
    <ligand>
        <name>biotin</name>
        <dbReference type="ChEBI" id="CHEBI:57586"/>
    </ligand>
</feature>
<dbReference type="GO" id="GO:0005524">
    <property type="term" value="F:ATP binding"/>
    <property type="evidence" value="ECO:0007669"/>
    <property type="project" value="UniProtKB-UniRule"/>
</dbReference>
<dbReference type="Pfam" id="PF08279">
    <property type="entry name" value="HTH_11"/>
    <property type="match status" value="1"/>
</dbReference>
<evidence type="ECO:0000256" key="5">
    <source>
        <dbReference type="ARBA" id="ARBA00023015"/>
    </source>
</evidence>
<evidence type="ECO:0000256" key="7">
    <source>
        <dbReference type="ARBA" id="ARBA00023163"/>
    </source>
</evidence>
<feature type="domain" description="BPL/LPL catalytic" evidence="11">
    <location>
        <begin position="66"/>
        <end position="257"/>
    </location>
</feature>
<evidence type="ECO:0000313" key="13">
    <source>
        <dbReference type="Proteomes" id="UP000787472"/>
    </source>
</evidence>
<dbReference type="CDD" id="cd00090">
    <property type="entry name" value="HTH_ARSR"/>
    <property type="match status" value="1"/>
</dbReference>
<dbReference type="SUPFAM" id="SSF50037">
    <property type="entry name" value="C-terminal domain of transcriptional repressors"/>
    <property type="match status" value="1"/>
</dbReference>
<dbReference type="EC" id="6.3.4.15" evidence="10"/>
<keyword evidence="5 10" id="KW-0805">Transcription regulation</keyword>
<dbReference type="PANTHER" id="PTHR12835">
    <property type="entry name" value="BIOTIN PROTEIN LIGASE"/>
    <property type="match status" value="1"/>
</dbReference>
<evidence type="ECO:0000256" key="4">
    <source>
        <dbReference type="ARBA" id="ARBA00022840"/>
    </source>
</evidence>
<dbReference type="NCBIfam" id="NF008848">
    <property type="entry name" value="PRK11886.1-3"/>
    <property type="match status" value="1"/>
</dbReference>
<dbReference type="EMBL" id="JAAONZ010000008">
    <property type="protein sequence ID" value="NHO66294.1"/>
    <property type="molecule type" value="Genomic_DNA"/>
</dbReference>
<dbReference type="GO" id="GO:0004077">
    <property type="term" value="F:biotin--[biotin carboxyl-carrier protein] ligase activity"/>
    <property type="evidence" value="ECO:0007669"/>
    <property type="project" value="UniProtKB-UniRule"/>
</dbReference>
<dbReference type="GO" id="GO:0005737">
    <property type="term" value="C:cytoplasm"/>
    <property type="evidence" value="ECO:0007669"/>
    <property type="project" value="TreeGrafter"/>
</dbReference>
<keyword evidence="2 10" id="KW-0436">Ligase</keyword>
<dbReference type="InterPro" id="IPR045864">
    <property type="entry name" value="aa-tRNA-synth_II/BPL/LPL"/>
</dbReference>
<dbReference type="Pfam" id="PF03099">
    <property type="entry name" value="BPL_LplA_LipB"/>
    <property type="match status" value="1"/>
</dbReference>
<feature type="binding site" evidence="10">
    <location>
        <begin position="119"/>
        <end position="121"/>
    </location>
    <ligand>
        <name>biotin</name>
        <dbReference type="ChEBI" id="CHEBI:57586"/>
    </ligand>
</feature>
<protein>
    <recommendedName>
        <fullName evidence="10">Bifunctional ligase/repressor BirA</fullName>
    </recommendedName>
    <alternativeName>
        <fullName evidence="10">Biotin operon repressor</fullName>
    </alternativeName>
    <alternativeName>
        <fullName evidence="10">Biotin--[acetyl-CoA-carboxylase] ligase</fullName>
        <ecNumber evidence="10">6.3.4.15</ecNumber>
    </alternativeName>
    <alternativeName>
        <fullName evidence="10">Biotin--protein ligase</fullName>
    </alternativeName>
    <alternativeName>
        <fullName evidence="10">Biotin-[acetyl-CoA carboxylase] synthetase</fullName>
    </alternativeName>
</protein>
<feature type="binding site" evidence="10">
    <location>
        <position position="115"/>
    </location>
    <ligand>
        <name>biotin</name>
        <dbReference type="ChEBI" id="CHEBI:57586"/>
    </ligand>
</feature>
<evidence type="ECO:0000256" key="8">
    <source>
        <dbReference type="ARBA" id="ARBA00023267"/>
    </source>
</evidence>
<dbReference type="InterPro" id="IPR036388">
    <property type="entry name" value="WH-like_DNA-bd_sf"/>
</dbReference>
<evidence type="ECO:0000313" key="12">
    <source>
        <dbReference type="EMBL" id="NHO66294.1"/>
    </source>
</evidence>
<keyword evidence="4 10" id="KW-0067">ATP-binding</keyword>
<dbReference type="NCBIfam" id="TIGR00121">
    <property type="entry name" value="birA_ligase"/>
    <property type="match status" value="1"/>
</dbReference>
<evidence type="ECO:0000256" key="2">
    <source>
        <dbReference type="ARBA" id="ARBA00022598"/>
    </source>
</evidence>
<dbReference type="InterPro" id="IPR004409">
    <property type="entry name" value="Biotin_operon_repress_HTH"/>
</dbReference>
<dbReference type="InterPro" id="IPR004408">
    <property type="entry name" value="Biotin_CoA_COase_ligase"/>
</dbReference>